<dbReference type="InterPro" id="IPR044230">
    <property type="entry name" value="GTF3C4"/>
</dbReference>
<evidence type="ECO:0000313" key="5">
    <source>
        <dbReference type="Proteomes" id="UP000070501"/>
    </source>
</evidence>
<evidence type="ECO:0000259" key="2">
    <source>
        <dbReference type="Pfam" id="PF12657"/>
    </source>
</evidence>
<dbReference type="Pfam" id="PF12657">
    <property type="entry name" value="TFIIIC_delta"/>
    <property type="match status" value="1"/>
</dbReference>
<dbReference type="PANTHER" id="PTHR15496:SF2">
    <property type="entry name" value="GENERAL TRANSCRIPTION FACTOR 3C POLYPEPTIDE 4"/>
    <property type="match status" value="1"/>
</dbReference>
<feature type="region of interest" description="Disordered" evidence="1">
    <location>
        <begin position="505"/>
        <end position="524"/>
    </location>
</feature>
<dbReference type="AlphaFoldDB" id="A0A136ITI6"/>
<dbReference type="GO" id="GO:0006384">
    <property type="term" value="P:transcription initiation at RNA polymerase III promoter"/>
    <property type="evidence" value="ECO:0007669"/>
    <property type="project" value="InterPro"/>
</dbReference>
<feature type="domain" description="Transcription factor IIIC putative zinc-finger" evidence="3">
    <location>
        <begin position="659"/>
        <end position="745"/>
    </location>
</feature>
<accession>A0A136ITI6</accession>
<protein>
    <submittedName>
        <fullName evidence="4">Transcription factor IIIC subunit delta N-term-domain-containing protein</fullName>
    </submittedName>
</protein>
<dbReference type="InterPro" id="IPR024761">
    <property type="entry name" value="TFIIIC_delta_N"/>
</dbReference>
<dbReference type="OrthoDB" id="192611at2759"/>
<dbReference type="Pfam" id="PF12660">
    <property type="entry name" value="zf-TFIIIC"/>
    <property type="match status" value="1"/>
</dbReference>
<reference evidence="5" key="1">
    <citation type="submission" date="2016-02" db="EMBL/GenBank/DDBJ databases">
        <title>Draft genome sequence of Microdochium bolleyi, a fungal endophyte of beachgrass.</title>
        <authorList>
            <consortium name="DOE Joint Genome Institute"/>
            <person name="David A.S."/>
            <person name="May G."/>
            <person name="Haridas S."/>
            <person name="Lim J."/>
            <person name="Wang M."/>
            <person name="Labutti K."/>
            <person name="Lipzen A."/>
            <person name="Barry K."/>
            <person name="Grigoriev I.V."/>
        </authorList>
    </citation>
    <scope>NUCLEOTIDE SEQUENCE [LARGE SCALE GENOMIC DNA]</scope>
    <source>
        <strain evidence="5">J235TASD1</strain>
    </source>
</reference>
<dbReference type="InterPro" id="IPR024764">
    <property type="entry name" value="TFIIIC_Znf"/>
</dbReference>
<dbReference type="EMBL" id="KQ964259">
    <property type="protein sequence ID" value="KXJ88282.1"/>
    <property type="molecule type" value="Genomic_DNA"/>
</dbReference>
<dbReference type="GO" id="GO:0000127">
    <property type="term" value="C:transcription factor TFIIIC complex"/>
    <property type="evidence" value="ECO:0007669"/>
    <property type="project" value="InterPro"/>
</dbReference>
<evidence type="ECO:0000256" key="1">
    <source>
        <dbReference type="SAM" id="MobiDB-lite"/>
    </source>
</evidence>
<evidence type="ECO:0000313" key="4">
    <source>
        <dbReference type="EMBL" id="KXJ88282.1"/>
    </source>
</evidence>
<dbReference type="Proteomes" id="UP000070501">
    <property type="component" value="Unassembled WGS sequence"/>
</dbReference>
<proteinExistence type="predicted"/>
<dbReference type="STRING" id="196109.A0A136ITI6"/>
<dbReference type="PANTHER" id="PTHR15496">
    <property type="entry name" value="GENERAL TRANSCRIPTION FACTOR 3C POLYPEPTIDE 4 FAMILY"/>
    <property type="match status" value="1"/>
</dbReference>
<feature type="domain" description="Transcription factor IIIC 90kDa subunit N-terminal" evidence="2">
    <location>
        <begin position="33"/>
        <end position="577"/>
    </location>
</feature>
<gene>
    <name evidence="4" type="ORF">Micbo1qcDRAFT_214943</name>
</gene>
<sequence length="747" mass="80688">MTAQQTANAPPSHLPLETLELPALPLNTHNIAWSPDLELAVGADDSVYIFLPHFSALSPADSSGNAGLGPKRQYHEIALHFPATEARSPEINRRLFDAVAKEFPEIDEGVYPSLNAGQGPIARTGGTLNHVVALAWSPCGLGRMKRSVLAVLTGNGTIAIYCESSLPSNAPSLAIRGRKARTLRPLLVPWCVGNGCHVPVTAAGQAASSQEDSLPHNLEYITSMAWAQQLHAPSDGALLAYMTDDDEVVILAVQAQHGTLESGHGPGGDWRVEEVARFFAGGPHPLIDPLDPDFVPFGTPFALKWSPWIAQGGSKTSLVSYISRNYVGFRRVTIQDNWASMESPAVDVGSSDVEGMCQHLATDAFVTWEDKVWEEQGNHILRGIVASPFSIQAFQIPLNSDGVKEQIPPHMTEHCGTTYAPVGVDRSLNPITGLVIHSSSTLEQNPTPLFSLVRLAATHLNDDWYQTNLPLASDAKTRPAWATDILHAVGHNLPRSLAYLPRKSFAADDSDPEEESDEDEDYEDWDPEAFNEDFAGDLGPVKPSEDAMSRVHTTRMRIWGLLASPGGGSMAVFATEHDTIKPERSTFAGLRCKILFGQTRHADSDGQDGVANNEHKLSTEAQAWDWMYGGGSAPPGTNAAIYDFGSDMLKSRLMDVSAAQKCPFCDASVIPTETHSRCTSGHTFETCAATGVPILEPGISNTCGVCSSKCLRVDVLDKMLVQLPQRQEILAMISPTFCGRCGGKFED</sequence>
<keyword evidence="5" id="KW-1185">Reference proteome</keyword>
<organism evidence="4 5">
    <name type="scientific">Microdochium bolleyi</name>
    <dbReference type="NCBI Taxonomy" id="196109"/>
    <lineage>
        <taxon>Eukaryota</taxon>
        <taxon>Fungi</taxon>
        <taxon>Dikarya</taxon>
        <taxon>Ascomycota</taxon>
        <taxon>Pezizomycotina</taxon>
        <taxon>Sordariomycetes</taxon>
        <taxon>Xylariomycetidae</taxon>
        <taxon>Xylariales</taxon>
        <taxon>Microdochiaceae</taxon>
        <taxon>Microdochium</taxon>
    </lineage>
</organism>
<evidence type="ECO:0000259" key="3">
    <source>
        <dbReference type="Pfam" id="PF12660"/>
    </source>
</evidence>
<name>A0A136ITI6_9PEZI</name>
<dbReference type="InParanoid" id="A0A136ITI6"/>
<feature type="compositionally biased region" description="Acidic residues" evidence="1">
    <location>
        <begin position="508"/>
        <end position="524"/>
    </location>
</feature>
<dbReference type="GO" id="GO:0004402">
    <property type="term" value="F:histone acetyltransferase activity"/>
    <property type="evidence" value="ECO:0007669"/>
    <property type="project" value="InterPro"/>
</dbReference>